<feature type="transmembrane region" description="Helical" evidence="6">
    <location>
        <begin position="449"/>
        <end position="469"/>
    </location>
</feature>
<dbReference type="Pfam" id="PF00168">
    <property type="entry name" value="C2"/>
    <property type="match status" value="1"/>
</dbReference>
<evidence type="ECO:0000256" key="4">
    <source>
        <dbReference type="ARBA" id="ARBA00022989"/>
    </source>
</evidence>
<keyword evidence="5 6" id="KW-0472">Membrane</keyword>
<keyword evidence="2 6" id="KW-0812">Transmembrane</keyword>
<feature type="transmembrane region" description="Helical" evidence="6">
    <location>
        <begin position="347"/>
        <end position="380"/>
    </location>
</feature>
<evidence type="ECO:0000259" key="8">
    <source>
        <dbReference type="Pfam" id="PF08372"/>
    </source>
</evidence>
<dbReference type="PANTHER" id="PTHR31425">
    <property type="entry name" value="PHOSPHORIBOSYLANTHRANILATE TRANSFERASE ISOFORM 1"/>
    <property type="match status" value="1"/>
</dbReference>
<evidence type="ECO:0000313" key="10">
    <source>
        <dbReference type="Proteomes" id="UP000075243"/>
    </source>
</evidence>
<evidence type="ECO:0000256" key="5">
    <source>
        <dbReference type="ARBA" id="ARBA00023136"/>
    </source>
</evidence>
<dbReference type="GO" id="GO:0016020">
    <property type="term" value="C:membrane"/>
    <property type="evidence" value="ECO:0007669"/>
    <property type="project" value="UniProtKB-SubCell"/>
</dbReference>
<accession>A0A151U2N7</accession>
<protein>
    <submittedName>
        <fullName evidence="9">Uncharacterized protein</fullName>
    </submittedName>
</protein>
<evidence type="ECO:0000313" key="9">
    <source>
        <dbReference type="EMBL" id="KYP73524.1"/>
    </source>
</evidence>
<keyword evidence="4 6" id="KW-1133">Transmembrane helix</keyword>
<proteinExistence type="predicted"/>
<evidence type="ECO:0000256" key="1">
    <source>
        <dbReference type="ARBA" id="ARBA00004141"/>
    </source>
</evidence>
<dbReference type="PANTHER" id="PTHR31425:SF41">
    <property type="entry name" value="ANTHRANILATE PHOSPHORIBOSYLTRANSFERASE-LIKE PROTEIN"/>
    <property type="match status" value="1"/>
</dbReference>
<keyword evidence="3" id="KW-0677">Repeat</keyword>
<evidence type="ECO:0000256" key="6">
    <source>
        <dbReference type="SAM" id="Phobius"/>
    </source>
</evidence>
<name>A0A151U2N7_CAJCA</name>
<dbReference type="STRING" id="3821.A0A151U2N7"/>
<dbReference type="Pfam" id="PF08372">
    <property type="entry name" value="PRT_C"/>
    <property type="match status" value="1"/>
</dbReference>
<organism evidence="9 10">
    <name type="scientific">Cajanus cajan</name>
    <name type="common">Pigeon pea</name>
    <name type="synonym">Cajanus indicus</name>
    <dbReference type="NCBI Taxonomy" id="3821"/>
    <lineage>
        <taxon>Eukaryota</taxon>
        <taxon>Viridiplantae</taxon>
        <taxon>Streptophyta</taxon>
        <taxon>Embryophyta</taxon>
        <taxon>Tracheophyta</taxon>
        <taxon>Spermatophyta</taxon>
        <taxon>Magnoliopsida</taxon>
        <taxon>eudicotyledons</taxon>
        <taxon>Gunneridae</taxon>
        <taxon>Pentapetalae</taxon>
        <taxon>rosids</taxon>
        <taxon>fabids</taxon>
        <taxon>Fabales</taxon>
        <taxon>Fabaceae</taxon>
        <taxon>Papilionoideae</taxon>
        <taxon>50 kb inversion clade</taxon>
        <taxon>NPAAA clade</taxon>
        <taxon>indigoferoid/millettioid clade</taxon>
        <taxon>Phaseoleae</taxon>
        <taxon>Cajanus</taxon>
    </lineage>
</organism>
<dbReference type="Gramene" id="C.cajan_06000.t">
    <property type="protein sequence ID" value="C.cajan_06000.t.cds1"/>
    <property type="gene ID" value="C.cajan_06000"/>
</dbReference>
<comment type="subcellular location">
    <subcellularLocation>
        <location evidence="1">Membrane</location>
        <topology evidence="1">Multi-pass membrane protein</topology>
    </subcellularLocation>
</comment>
<dbReference type="InterPro" id="IPR035892">
    <property type="entry name" value="C2_domain_sf"/>
</dbReference>
<feature type="domain" description="Multiple C2" evidence="8">
    <location>
        <begin position="368"/>
        <end position="511"/>
    </location>
</feature>
<keyword evidence="10" id="KW-1185">Reference proteome</keyword>
<dbReference type="SUPFAM" id="SSF49562">
    <property type="entry name" value="C2 domain (Calcium/lipid-binding domain, CaLB)"/>
    <property type="match status" value="1"/>
</dbReference>
<dbReference type="AlphaFoldDB" id="A0A151U2N7"/>
<feature type="domain" description="C2" evidence="7">
    <location>
        <begin position="47"/>
        <end position="134"/>
    </location>
</feature>
<dbReference type="InterPro" id="IPR013583">
    <property type="entry name" value="MCTP_C"/>
</dbReference>
<reference evidence="9 10" key="1">
    <citation type="journal article" date="2012" name="Nat. Biotechnol.">
        <title>Draft genome sequence of pigeonpea (Cajanus cajan), an orphan legume crop of resource-poor farmers.</title>
        <authorList>
            <person name="Varshney R.K."/>
            <person name="Chen W."/>
            <person name="Li Y."/>
            <person name="Bharti A.K."/>
            <person name="Saxena R.K."/>
            <person name="Schlueter J.A."/>
            <person name="Donoghue M.T."/>
            <person name="Azam S."/>
            <person name="Fan G."/>
            <person name="Whaley A.M."/>
            <person name="Farmer A.D."/>
            <person name="Sheridan J."/>
            <person name="Iwata A."/>
            <person name="Tuteja R."/>
            <person name="Penmetsa R.V."/>
            <person name="Wu W."/>
            <person name="Upadhyaya H.D."/>
            <person name="Yang S.P."/>
            <person name="Shah T."/>
            <person name="Saxena K.B."/>
            <person name="Michael T."/>
            <person name="McCombie W.R."/>
            <person name="Yang B."/>
            <person name="Zhang G."/>
            <person name="Yang H."/>
            <person name="Wang J."/>
            <person name="Spillane C."/>
            <person name="Cook D.R."/>
            <person name="May G.D."/>
            <person name="Xu X."/>
            <person name="Jackson S.A."/>
        </authorList>
    </citation>
    <scope>NUCLEOTIDE SEQUENCE [LARGE SCALE GENOMIC DNA]</scope>
    <source>
        <strain evidence="10">cv. Asha</strain>
    </source>
</reference>
<dbReference type="InterPro" id="IPR047259">
    <property type="entry name" value="QUIRKY-like"/>
</dbReference>
<evidence type="ECO:0000259" key="7">
    <source>
        <dbReference type="Pfam" id="PF00168"/>
    </source>
</evidence>
<evidence type="ECO:0000256" key="2">
    <source>
        <dbReference type="ARBA" id="ARBA00022692"/>
    </source>
</evidence>
<dbReference type="OMA" id="GTCVFPV"/>
<dbReference type="Gene3D" id="2.60.40.150">
    <property type="entry name" value="C2 domain"/>
    <property type="match status" value="1"/>
</dbReference>
<dbReference type="InterPro" id="IPR000008">
    <property type="entry name" value="C2_dom"/>
</dbReference>
<dbReference type="Proteomes" id="UP000075243">
    <property type="component" value="Chromosome 2"/>
</dbReference>
<evidence type="ECO:0000256" key="3">
    <source>
        <dbReference type="ARBA" id="ARBA00022737"/>
    </source>
</evidence>
<sequence>MLLSTCIKDTSPQVWHLNLTATSIGIYKNNVANTLSRIYLMPRIFCLRVNLIQALDLLHEDSTQISQIFIQATLGNLTFTSKLAKNHNGNPKCYEDMLIDMLEPFNQLLNLNMKKGMLGSYKNLGTCVFPVKNGDKRVDESLPSTKIIDVKQNEGFAGRHDLRLSLDGEYHVFDEDPHWNEQYSWDSYDPCTFIRNCRSDNGQLHKGDALAIGTIDTRIGNVMVTLSEPETIRIHSYSDPIVELQPLGLKKTGEIQLAFNFCYTDMINLCKVVYTLPMPPRQHFVNPLHLAQYHGLRKQVVMLDSVSGEIMWNMQRGKAEFETLKTFESGLVTLCTQLGAICKRNPISSLIICLFLIIVMIVSPQHLLSTMFSCVIMRVLLQHQNKPRKECHVGLQMFHVDTASINELKAIIRDRYDRLRVVAEKYVTVLVDFATKGERLQCLIIWQDPIATILIMVLCLVTGIVALIVPFQSIVSVWLLYLLRHPILCSFVPTLHESWIRSMPSKLDSMIMGLIVRDLKQ</sequence>
<dbReference type="EMBL" id="CM003604">
    <property type="protein sequence ID" value="KYP73524.1"/>
    <property type="molecule type" value="Genomic_DNA"/>
</dbReference>
<gene>
    <name evidence="9" type="ORF">KK1_006151</name>
</gene>